<accession>A0A9D2H0U6</accession>
<sequence>MKEEIVLLEKERWAGHILPMPSYTATEHYALSLRRTEDGFCAEFALRPLSSPLVFTPERYDHPDRLYAPHFEGAAAYGILHGEELIAVIELCPEEWNGRMRVTELWVKEDCRSRGLGKRLLTFAKEETLRTGRRALVLETQSCNTRAIAFYFREGLSFIGFDACSYTNEDISRGEVRLELGIIF</sequence>
<evidence type="ECO:0000313" key="3">
    <source>
        <dbReference type="Proteomes" id="UP000824221"/>
    </source>
</evidence>
<dbReference type="AlphaFoldDB" id="A0A9D2H0U6"/>
<dbReference type="EMBL" id="DXAJ01000052">
    <property type="protein sequence ID" value="HJA02438.1"/>
    <property type="molecule type" value="Genomic_DNA"/>
</dbReference>
<protein>
    <submittedName>
        <fullName evidence="2">GNAT family N-acetyltransferase</fullName>
    </submittedName>
</protein>
<dbReference type="Gene3D" id="3.40.630.30">
    <property type="match status" value="1"/>
</dbReference>
<comment type="caution">
    <text evidence="2">The sequence shown here is derived from an EMBL/GenBank/DDBJ whole genome shotgun (WGS) entry which is preliminary data.</text>
</comment>
<proteinExistence type="predicted"/>
<dbReference type="InterPro" id="IPR000182">
    <property type="entry name" value="GNAT_dom"/>
</dbReference>
<feature type="domain" description="N-acetyltransferase" evidence="1">
    <location>
        <begin position="20"/>
        <end position="183"/>
    </location>
</feature>
<dbReference type="SUPFAM" id="SSF55729">
    <property type="entry name" value="Acyl-CoA N-acyltransferases (Nat)"/>
    <property type="match status" value="1"/>
</dbReference>
<dbReference type="CDD" id="cd04301">
    <property type="entry name" value="NAT_SF"/>
    <property type="match status" value="1"/>
</dbReference>
<organism evidence="2 3">
    <name type="scientific">Candidatus Gallimonas gallistercoris</name>
    <dbReference type="NCBI Taxonomy" id="2838602"/>
    <lineage>
        <taxon>Bacteria</taxon>
        <taxon>Bacillati</taxon>
        <taxon>Bacillota</taxon>
        <taxon>Clostridia</taxon>
        <taxon>Candidatus Gallimonas</taxon>
    </lineage>
</organism>
<gene>
    <name evidence="2" type="ORF">H9797_03550</name>
</gene>
<evidence type="ECO:0000313" key="2">
    <source>
        <dbReference type="EMBL" id="HJA02438.1"/>
    </source>
</evidence>
<dbReference type="PROSITE" id="PS51186">
    <property type="entry name" value="GNAT"/>
    <property type="match status" value="1"/>
</dbReference>
<dbReference type="GO" id="GO:0016747">
    <property type="term" value="F:acyltransferase activity, transferring groups other than amino-acyl groups"/>
    <property type="evidence" value="ECO:0007669"/>
    <property type="project" value="InterPro"/>
</dbReference>
<name>A0A9D2H0U6_9FIRM</name>
<dbReference type="InterPro" id="IPR016181">
    <property type="entry name" value="Acyl_CoA_acyltransferase"/>
</dbReference>
<evidence type="ECO:0000259" key="1">
    <source>
        <dbReference type="PROSITE" id="PS51186"/>
    </source>
</evidence>
<dbReference type="Pfam" id="PF00583">
    <property type="entry name" value="Acetyltransf_1"/>
    <property type="match status" value="1"/>
</dbReference>
<reference evidence="2" key="2">
    <citation type="submission" date="2021-04" db="EMBL/GenBank/DDBJ databases">
        <authorList>
            <person name="Gilroy R."/>
        </authorList>
    </citation>
    <scope>NUCLEOTIDE SEQUENCE</scope>
    <source>
        <strain evidence="2">CHK156-179</strain>
    </source>
</reference>
<reference evidence="2" key="1">
    <citation type="journal article" date="2021" name="PeerJ">
        <title>Extensive microbial diversity within the chicken gut microbiome revealed by metagenomics and culture.</title>
        <authorList>
            <person name="Gilroy R."/>
            <person name="Ravi A."/>
            <person name="Getino M."/>
            <person name="Pursley I."/>
            <person name="Horton D.L."/>
            <person name="Alikhan N.F."/>
            <person name="Baker D."/>
            <person name="Gharbi K."/>
            <person name="Hall N."/>
            <person name="Watson M."/>
            <person name="Adriaenssens E.M."/>
            <person name="Foster-Nyarko E."/>
            <person name="Jarju S."/>
            <person name="Secka A."/>
            <person name="Antonio M."/>
            <person name="Oren A."/>
            <person name="Chaudhuri R.R."/>
            <person name="La Ragione R."/>
            <person name="Hildebrand F."/>
            <person name="Pallen M.J."/>
        </authorList>
    </citation>
    <scope>NUCLEOTIDE SEQUENCE</scope>
    <source>
        <strain evidence="2">CHK156-179</strain>
    </source>
</reference>
<dbReference type="Proteomes" id="UP000824221">
    <property type="component" value="Unassembled WGS sequence"/>
</dbReference>